<evidence type="ECO:0000256" key="6">
    <source>
        <dbReference type="ARBA" id="ARBA00023136"/>
    </source>
</evidence>
<feature type="domain" description="ABC transmembrane type-1" evidence="8">
    <location>
        <begin position="61"/>
        <end position="245"/>
    </location>
</feature>
<feature type="transmembrane region" description="Helical" evidence="7">
    <location>
        <begin position="159"/>
        <end position="176"/>
    </location>
</feature>
<sequence>MMWLLRVGPAVSLVALWQLVTVTGDWVFFPPPSKILVRLYENWFSGPVSAGFVTPQFWTDVVPSVGRALAGLTVAIIIGVALGVVAGQWRSAAAYIDPPVNFMRSLPKPAIVPIFLLVLGATDGMRIGLIAFGCIWPILLNTMQGVRSVDPAYRETTTAFHIPTAVAFFRVILPAASPKIAAGVRVSLSLALILMVLSEWMLARDGLGYFLISAQRKFHVLDLWSSIVLLGLIGYGLNVAFLAVEHRLLGWHRATTLQG</sequence>
<dbReference type="CDD" id="cd06261">
    <property type="entry name" value="TM_PBP2"/>
    <property type="match status" value="1"/>
</dbReference>
<evidence type="ECO:0000256" key="1">
    <source>
        <dbReference type="ARBA" id="ARBA00004651"/>
    </source>
</evidence>
<keyword evidence="3" id="KW-1003">Cell membrane</keyword>
<comment type="caution">
    <text evidence="9">The sequence shown here is derived from an EMBL/GenBank/DDBJ whole genome shotgun (WGS) entry which is preliminary data.</text>
</comment>
<keyword evidence="5 7" id="KW-1133">Transmembrane helix</keyword>
<evidence type="ECO:0000313" key="9">
    <source>
        <dbReference type="EMBL" id="GFG62029.1"/>
    </source>
</evidence>
<keyword evidence="2 7" id="KW-0813">Transport</keyword>
<dbReference type="PANTHER" id="PTHR30151">
    <property type="entry name" value="ALKANE SULFONATE ABC TRANSPORTER-RELATED, MEMBRANE SUBUNIT"/>
    <property type="match status" value="1"/>
</dbReference>
<proteinExistence type="inferred from homology"/>
<keyword evidence="4 7" id="KW-0812">Transmembrane</keyword>
<evidence type="ECO:0000313" key="10">
    <source>
        <dbReference type="Proteomes" id="UP000465241"/>
    </source>
</evidence>
<feature type="transmembrane region" description="Helical" evidence="7">
    <location>
        <begin position="110"/>
        <end position="139"/>
    </location>
</feature>
<keyword evidence="6 7" id="KW-0472">Membrane</keyword>
<dbReference type="Pfam" id="PF00528">
    <property type="entry name" value="BPD_transp_1"/>
    <property type="match status" value="1"/>
</dbReference>
<dbReference type="Proteomes" id="UP000465241">
    <property type="component" value="Unassembled WGS sequence"/>
</dbReference>
<protein>
    <submittedName>
        <fullName evidence="9">Nitrate ABC transporter permease</fullName>
    </submittedName>
</protein>
<organism evidence="9 10">
    <name type="scientific">Mycolicibacterium murale</name>
    <dbReference type="NCBI Taxonomy" id="182220"/>
    <lineage>
        <taxon>Bacteria</taxon>
        <taxon>Bacillati</taxon>
        <taxon>Actinomycetota</taxon>
        <taxon>Actinomycetes</taxon>
        <taxon>Mycobacteriales</taxon>
        <taxon>Mycobacteriaceae</taxon>
        <taxon>Mycolicibacterium</taxon>
    </lineage>
</organism>
<dbReference type="PROSITE" id="PS50928">
    <property type="entry name" value="ABC_TM1"/>
    <property type="match status" value="1"/>
</dbReference>
<dbReference type="Gene3D" id="1.10.3720.10">
    <property type="entry name" value="MetI-like"/>
    <property type="match status" value="1"/>
</dbReference>
<dbReference type="PANTHER" id="PTHR30151:SF0">
    <property type="entry name" value="ABC TRANSPORTER PERMEASE PROTEIN MJ0413-RELATED"/>
    <property type="match status" value="1"/>
</dbReference>
<dbReference type="InterPro" id="IPR000515">
    <property type="entry name" value="MetI-like"/>
</dbReference>
<dbReference type="GO" id="GO:0055085">
    <property type="term" value="P:transmembrane transport"/>
    <property type="evidence" value="ECO:0007669"/>
    <property type="project" value="InterPro"/>
</dbReference>
<dbReference type="RefSeq" id="WP_193491518.1">
    <property type="nucleotide sequence ID" value="NZ_BAAAMC010000039.1"/>
</dbReference>
<evidence type="ECO:0000256" key="4">
    <source>
        <dbReference type="ARBA" id="ARBA00022692"/>
    </source>
</evidence>
<evidence type="ECO:0000256" key="7">
    <source>
        <dbReference type="RuleBase" id="RU363032"/>
    </source>
</evidence>
<comment type="subcellular location">
    <subcellularLocation>
        <location evidence="1 7">Cell membrane</location>
        <topology evidence="1 7">Multi-pass membrane protein</topology>
    </subcellularLocation>
</comment>
<accession>A0A7I9WWP8</accession>
<reference evidence="9 10" key="1">
    <citation type="journal article" date="2019" name="Emerg. Microbes Infect.">
        <title>Comprehensive subspecies identification of 175 nontuberculous mycobacteria species based on 7547 genomic profiles.</title>
        <authorList>
            <person name="Matsumoto Y."/>
            <person name="Kinjo T."/>
            <person name="Motooka D."/>
            <person name="Nabeya D."/>
            <person name="Jung N."/>
            <person name="Uechi K."/>
            <person name="Horii T."/>
            <person name="Iida T."/>
            <person name="Fujita J."/>
            <person name="Nakamura S."/>
        </authorList>
    </citation>
    <scope>NUCLEOTIDE SEQUENCE [LARGE SCALE GENOMIC DNA]</scope>
    <source>
        <strain evidence="9 10">JCM 13392</strain>
    </source>
</reference>
<dbReference type="EMBL" id="BLKT01000003">
    <property type="protein sequence ID" value="GFG62029.1"/>
    <property type="molecule type" value="Genomic_DNA"/>
</dbReference>
<feature type="transmembrane region" description="Helical" evidence="7">
    <location>
        <begin position="183"/>
        <end position="203"/>
    </location>
</feature>
<dbReference type="AlphaFoldDB" id="A0A7I9WWP8"/>
<gene>
    <name evidence="9" type="primary">ssuC_5</name>
    <name evidence="9" type="ORF">MMUR_61650</name>
</gene>
<feature type="transmembrane region" description="Helical" evidence="7">
    <location>
        <begin position="68"/>
        <end position="89"/>
    </location>
</feature>
<evidence type="ECO:0000256" key="2">
    <source>
        <dbReference type="ARBA" id="ARBA00022448"/>
    </source>
</evidence>
<comment type="similarity">
    <text evidence="7">Belongs to the binding-protein-dependent transport system permease family.</text>
</comment>
<keyword evidence="10" id="KW-1185">Reference proteome</keyword>
<feature type="transmembrane region" description="Helical" evidence="7">
    <location>
        <begin position="223"/>
        <end position="244"/>
    </location>
</feature>
<evidence type="ECO:0000256" key="5">
    <source>
        <dbReference type="ARBA" id="ARBA00022989"/>
    </source>
</evidence>
<dbReference type="SUPFAM" id="SSF161098">
    <property type="entry name" value="MetI-like"/>
    <property type="match status" value="1"/>
</dbReference>
<dbReference type="GO" id="GO:0005886">
    <property type="term" value="C:plasma membrane"/>
    <property type="evidence" value="ECO:0007669"/>
    <property type="project" value="UniProtKB-SubCell"/>
</dbReference>
<evidence type="ECO:0000259" key="8">
    <source>
        <dbReference type="PROSITE" id="PS50928"/>
    </source>
</evidence>
<dbReference type="InterPro" id="IPR035906">
    <property type="entry name" value="MetI-like_sf"/>
</dbReference>
<evidence type="ECO:0000256" key="3">
    <source>
        <dbReference type="ARBA" id="ARBA00022475"/>
    </source>
</evidence>
<name>A0A7I9WWP8_9MYCO</name>